<dbReference type="PANTHER" id="PTHR22946:SF9">
    <property type="entry name" value="POLYKETIDE TRANSFERASE AF380"/>
    <property type="match status" value="1"/>
</dbReference>
<dbReference type="InterPro" id="IPR050261">
    <property type="entry name" value="FrsA_esterase"/>
</dbReference>
<keyword evidence="1" id="KW-0378">Hydrolase</keyword>
<dbReference type="PANTHER" id="PTHR22946">
    <property type="entry name" value="DIENELACTONE HYDROLASE DOMAIN-CONTAINING PROTEIN-RELATED"/>
    <property type="match status" value="1"/>
</dbReference>
<evidence type="ECO:0000313" key="4">
    <source>
        <dbReference type="Proteomes" id="UP000277864"/>
    </source>
</evidence>
<keyword evidence="4" id="KW-1185">Reference proteome</keyword>
<evidence type="ECO:0000313" key="3">
    <source>
        <dbReference type="EMBL" id="RST89705.1"/>
    </source>
</evidence>
<dbReference type="Proteomes" id="UP000277864">
    <property type="component" value="Unassembled WGS sequence"/>
</dbReference>
<dbReference type="InterPro" id="IPR029058">
    <property type="entry name" value="AB_hydrolase_fold"/>
</dbReference>
<dbReference type="RefSeq" id="WP_125942315.1">
    <property type="nucleotide sequence ID" value="NZ_PXZH01000001.1"/>
</dbReference>
<dbReference type="GO" id="GO:0052689">
    <property type="term" value="F:carboxylic ester hydrolase activity"/>
    <property type="evidence" value="ECO:0007669"/>
    <property type="project" value="UniProtKB-ARBA"/>
</dbReference>
<dbReference type="AlphaFoldDB" id="A0A3S0AEB4"/>
<protein>
    <submittedName>
        <fullName evidence="3">S9 family serine peptidase</fullName>
    </submittedName>
</protein>
<dbReference type="Pfam" id="PF12146">
    <property type="entry name" value="Hydrolase_4"/>
    <property type="match status" value="1"/>
</dbReference>
<organism evidence="3 4">
    <name type="scientific">Vagococcus humatus</name>
    <dbReference type="NCBI Taxonomy" id="1889241"/>
    <lineage>
        <taxon>Bacteria</taxon>
        <taxon>Bacillati</taxon>
        <taxon>Bacillota</taxon>
        <taxon>Bacilli</taxon>
        <taxon>Lactobacillales</taxon>
        <taxon>Enterococcaceae</taxon>
        <taxon>Vagococcus</taxon>
    </lineage>
</organism>
<dbReference type="Gene3D" id="3.40.50.1820">
    <property type="entry name" value="alpha/beta hydrolase"/>
    <property type="match status" value="1"/>
</dbReference>
<comment type="caution">
    <text evidence="3">The sequence shown here is derived from an EMBL/GenBank/DDBJ whole genome shotgun (WGS) entry which is preliminary data.</text>
</comment>
<dbReference type="SUPFAM" id="SSF53474">
    <property type="entry name" value="alpha/beta-Hydrolases"/>
    <property type="match status" value="1"/>
</dbReference>
<name>A0A3S0AEB4_9ENTE</name>
<dbReference type="InterPro" id="IPR022742">
    <property type="entry name" value="Hydrolase_4"/>
</dbReference>
<reference evidence="3 4" key="1">
    <citation type="submission" date="2018-03" db="EMBL/GenBank/DDBJ databases">
        <authorList>
            <person name="Gulvik C.A."/>
        </authorList>
    </citation>
    <scope>NUCLEOTIDE SEQUENCE [LARGE SCALE GENOMIC DNA]</scope>
    <source>
        <strain evidence="3 4">JCM 31581</strain>
    </source>
</reference>
<accession>A0A3S0AEB4</accession>
<feature type="domain" description="Serine aminopeptidase S33" evidence="2">
    <location>
        <begin position="26"/>
        <end position="144"/>
    </location>
</feature>
<evidence type="ECO:0000259" key="2">
    <source>
        <dbReference type="Pfam" id="PF12146"/>
    </source>
</evidence>
<proteinExistence type="predicted"/>
<gene>
    <name evidence="3" type="ORF">C7P63_01105</name>
</gene>
<dbReference type="OrthoDB" id="31158at2"/>
<evidence type="ECO:0000256" key="1">
    <source>
        <dbReference type="ARBA" id="ARBA00022801"/>
    </source>
</evidence>
<sequence length="249" mass="28191">MIVIKKRVIETIPVLEVVASEYENKPIPLVIFYHGWTSVKERVLSHGYELAKQGIRAILPDAIYHGERQGKSDFTKVDFWEVVGQAIKDYPQIINYYQTQQVILEHKIGVSGLSMGGMMTCGLIATYPDISSGVCLMGTPCFVAYSRQLLSEMPSLDSLSKESIQKELDRLKLMDLSFQPEKIAGRPVHFWHGTEDPVVPLTLTEDFFNQIKENDYASAVTFTTTKDGHEVPYSESVNMARFFAKQFID</sequence>
<dbReference type="EMBL" id="PXZH01000001">
    <property type="protein sequence ID" value="RST89705.1"/>
    <property type="molecule type" value="Genomic_DNA"/>
</dbReference>